<protein>
    <submittedName>
        <fullName evidence="4">Diguanylate cyclase</fullName>
    </submittedName>
</protein>
<dbReference type="PROSITE" id="PS50887">
    <property type="entry name" value="GGDEF"/>
    <property type="match status" value="1"/>
</dbReference>
<dbReference type="InterPro" id="IPR029787">
    <property type="entry name" value="Nucleotide_cyclase"/>
</dbReference>
<dbReference type="InterPro" id="IPR001633">
    <property type="entry name" value="EAL_dom"/>
</dbReference>
<dbReference type="PROSITE" id="PS50883">
    <property type="entry name" value="EAL"/>
    <property type="match status" value="1"/>
</dbReference>
<keyword evidence="1" id="KW-1133">Transmembrane helix</keyword>
<dbReference type="PANTHER" id="PTHR44757">
    <property type="entry name" value="DIGUANYLATE CYCLASE DGCP"/>
    <property type="match status" value="1"/>
</dbReference>
<proteinExistence type="predicted"/>
<evidence type="ECO:0000259" key="2">
    <source>
        <dbReference type="PROSITE" id="PS50883"/>
    </source>
</evidence>
<dbReference type="PATRIC" id="fig|1149862.3.peg.3925"/>
<dbReference type="AlphaFoldDB" id="I8RBL0"/>
<dbReference type="EMBL" id="AKVJ01000066">
    <property type="protein sequence ID" value="EIW16408.1"/>
    <property type="molecule type" value="Genomic_DNA"/>
</dbReference>
<dbReference type="InterPro" id="IPR035919">
    <property type="entry name" value="EAL_sf"/>
</dbReference>
<evidence type="ECO:0000256" key="1">
    <source>
        <dbReference type="SAM" id="Phobius"/>
    </source>
</evidence>
<dbReference type="Proteomes" id="UP000004324">
    <property type="component" value="Unassembled WGS sequence"/>
</dbReference>
<dbReference type="InterPro" id="IPR052155">
    <property type="entry name" value="Biofilm_reg_signaling"/>
</dbReference>
<dbReference type="SMART" id="SM00267">
    <property type="entry name" value="GGDEF"/>
    <property type="match status" value="1"/>
</dbReference>
<gene>
    <name evidence="4" type="ORF">FB4_0919</name>
</gene>
<dbReference type="Gene3D" id="3.30.70.270">
    <property type="match status" value="1"/>
</dbReference>
<reference evidence="4 5" key="1">
    <citation type="journal article" date="2012" name="J. Bacteriol.">
        <title>Draft Genome Sequences for Two Metal-Reducing Pelosinus fermentans Strains Isolated from a Cr(VI)-Contaminated Site and for Type Strain R7.</title>
        <authorList>
            <person name="Brown S.D."/>
            <person name="Podar M."/>
            <person name="Klingeman D.M."/>
            <person name="Johnson C.M."/>
            <person name="Yang Z.K."/>
            <person name="Utturkar S.M."/>
            <person name="Land M.L."/>
            <person name="Mosher J.J."/>
            <person name="Hurt R.A.Jr."/>
            <person name="Phelps T.J."/>
            <person name="Palumbo A.V."/>
            <person name="Arkin A.P."/>
            <person name="Hazen T.C."/>
            <person name="Elias D.A."/>
        </authorList>
    </citation>
    <scope>NUCLEOTIDE SEQUENCE [LARGE SCALE GENOMIC DNA]</scope>
    <source>
        <strain evidence="4 5">B4</strain>
    </source>
</reference>
<keyword evidence="1" id="KW-0472">Membrane</keyword>
<feature type="domain" description="EAL" evidence="2">
    <location>
        <begin position="343"/>
        <end position="597"/>
    </location>
</feature>
<evidence type="ECO:0000259" key="3">
    <source>
        <dbReference type="PROSITE" id="PS50887"/>
    </source>
</evidence>
<dbReference type="SUPFAM" id="SSF141868">
    <property type="entry name" value="EAL domain-like"/>
    <property type="match status" value="1"/>
</dbReference>
<dbReference type="SUPFAM" id="SSF55073">
    <property type="entry name" value="Nucleotide cyclase"/>
    <property type="match status" value="1"/>
</dbReference>
<name>I8RBL0_9FIRM</name>
<sequence>MKGSELLFNNIIRYFSTYFSKTPFFYIQLLHWGEPVLKTFVHRIRNFILFISIWKILLLPAGASAQEMPLQLKWIHQSQLAGYYAAIEKGFYQNDGLGVIMNEVVQEQSFLGVDNSSLIRRLIYIIGVLTLGLILFIIFNIKLKNMVRKRTFSLEKKFDELKEKEEIIRHLAYYDTLTNLPNRLYMQDMISAKAAASQKDENGFAVVFVDLDDFKRINDAMGHAVGDDFLKIVTQRILSCLRDNDTIARIGGDEFFLLLPNLDKEKTTLAVEKVINAIKAPCLYRKNLYYLSASAGIAFSPQNGQQFDDLIKTAAMALYEAKRQGKNRFDFFTEKMQLQSINRLEMEMDLHQAINNHSGLVLHYQPQISYDGSIVGVEALVRWNHPTKGLLYPDSFIPLAEETGLIIPLGDWVTLTACKQNIQWQKSGYPPMRISVNLSVKQFQNPHLLQNIQSILQKTGLPPHLLELEITETVAISHADLTLSLLNSLRSIGVRLALDDFGVGYSSFMYLRSFPIDILKIDKSFIRDITLNQESQAIIQAILQVAKSLRFKVVAEGVETSEQLASLKKLDCPIMQGYLFSRPVPADKIDIFLQGKNQWNY</sequence>
<evidence type="ECO:0000313" key="4">
    <source>
        <dbReference type="EMBL" id="EIW16408.1"/>
    </source>
</evidence>
<feature type="transmembrane region" description="Helical" evidence="1">
    <location>
        <begin position="122"/>
        <end position="141"/>
    </location>
</feature>
<dbReference type="SMART" id="SM00052">
    <property type="entry name" value="EAL"/>
    <property type="match status" value="1"/>
</dbReference>
<dbReference type="FunFam" id="3.30.70.270:FF:000001">
    <property type="entry name" value="Diguanylate cyclase domain protein"/>
    <property type="match status" value="1"/>
</dbReference>
<keyword evidence="1" id="KW-0812">Transmembrane</keyword>
<dbReference type="InterPro" id="IPR000160">
    <property type="entry name" value="GGDEF_dom"/>
</dbReference>
<organism evidence="4 5">
    <name type="scientific">Pelosinus fermentans B4</name>
    <dbReference type="NCBI Taxonomy" id="1149862"/>
    <lineage>
        <taxon>Bacteria</taxon>
        <taxon>Bacillati</taxon>
        <taxon>Bacillota</taxon>
        <taxon>Negativicutes</taxon>
        <taxon>Selenomonadales</taxon>
        <taxon>Sporomusaceae</taxon>
        <taxon>Pelosinus</taxon>
    </lineage>
</organism>
<keyword evidence="5" id="KW-1185">Reference proteome</keyword>
<dbReference type="Pfam" id="PF00563">
    <property type="entry name" value="EAL"/>
    <property type="match status" value="1"/>
</dbReference>
<dbReference type="CDD" id="cd01949">
    <property type="entry name" value="GGDEF"/>
    <property type="match status" value="1"/>
</dbReference>
<feature type="domain" description="GGDEF" evidence="3">
    <location>
        <begin position="202"/>
        <end position="334"/>
    </location>
</feature>
<dbReference type="Pfam" id="PF00990">
    <property type="entry name" value="GGDEF"/>
    <property type="match status" value="1"/>
</dbReference>
<dbReference type="Gene3D" id="3.40.190.10">
    <property type="entry name" value="Periplasmic binding protein-like II"/>
    <property type="match status" value="1"/>
</dbReference>
<comment type="caution">
    <text evidence="4">The sequence shown here is derived from an EMBL/GenBank/DDBJ whole genome shotgun (WGS) entry which is preliminary data.</text>
</comment>
<dbReference type="FunFam" id="3.20.20.450:FF:000001">
    <property type="entry name" value="Cyclic di-GMP phosphodiesterase yahA"/>
    <property type="match status" value="1"/>
</dbReference>
<dbReference type="PANTHER" id="PTHR44757:SF2">
    <property type="entry name" value="BIOFILM ARCHITECTURE MAINTENANCE PROTEIN MBAA"/>
    <property type="match status" value="1"/>
</dbReference>
<accession>I8RBL0</accession>
<evidence type="ECO:0000313" key="5">
    <source>
        <dbReference type="Proteomes" id="UP000004324"/>
    </source>
</evidence>
<dbReference type="CDD" id="cd01948">
    <property type="entry name" value="EAL"/>
    <property type="match status" value="1"/>
</dbReference>
<dbReference type="InterPro" id="IPR043128">
    <property type="entry name" value="Rev_trsase/Diguanyl_cyclase"/>
</dbReference>
<dbReference type="Gene3D" id="3.20.20.450">
    <property type="entry name" value="EAL domain"/>
    <property type="match status" value="1"/>
</dbReference>
<dbReference type="NCBIfam" id="TIGR00254">
    <property type="entry name" value="GGDEF"/>
    <property type="match status" value="1"/>
</dbReference>